<dbReference type="AlphaFoldDB" id="A0A7C1NUX3"/>
<dbReference type="EMBL" id="DSKI01000755">
    <property type="protein sequence ID" value="HEB44915.1"/>
    <property type="molecule type" value="Genomic_DNA"/>
</dbReference>
<proteinExistence type="predicted"/>
<reference evidence="2" key="1">
    <citation type="journal article" date="2020" name="mSystems">
        <title>Genome- and Community-Level Interaction Insights into Carbon Utilization and Element Cycling Functions of Hydrothermarchaeota in Hydrothermal Sediment.</title>
        <authorList>
            <person name="Zhou Z."/>
            <person name="Liu Y."/>
            <person name="Xu W."/>
            <person name="Pan J."/>
            <person name="Luo Z.H."/>
            <person name="Li M."/>
        </authorList>
    </citation>
    <scope>NUCLEOTIDE SEQUENCE [LARGE SCALE GENOMIC DNA]</scope>
    <source>
        <strain evidence="2">SpSt-243</strain>
    </source>
</reference>
<comment type="caution">
    <text evidence="2">The sequence shown here is derived from an EMBL/GenBank/DDBJ whole genome shotgun (WGS) entry which is preliminary data.</text>
</comment>
<dbReference type="PANTHER" id="PTHR11895">
    <property type="entry name" value="TRANSAMIDASE"/>
    <property type="match status" value="1"/>
</dbReference>
<accession>A0A7C1NUX3</accession>
<name>A0A7C1NUX3_9HYPH</name>
<dbReference type="InterPro" id="IPR023631">
    <property type="entry name" value="Amidase_dom"/>
</dbReference>
<dbReference type="Gene3D" id="3.90.1300.10">
    <property type="entry name" value="Amidase signature (AS) domain"/>
    <property type="match status" value="1"/>
</dbReference>
<protein>
    <submittedName>
        <fullName evidence="2">Amidase</fullName>
    </submittedName>
</protein>
<dbReference type="SUPFAM" id="SSF75304">
    <property type="entry name" value="Amidase signature (AS) enzymes"/>
    <property type="match status" value="1"/>
</dbReference>
<organism evidence="2">
    <name type="scientific">Agrobacterium albertimagni</name>
    <dbReference type="NCBI Taxonomy" id="147266"/>
    <lineage>
        <taxon>Bacteria</taxon>
        <taxon>Pseudomonadati</taxon>
        <taxon>Pseudomonadota</taxon>
        <taxon>Alphaproteobacteria</taxon>
        <taxon>Hyphomicrobiales</taxon>
        <taxon>Rhizobiaceae</taxon>
        <taxon>Rhizobium/Agrobacterium group</taxon>
        <taxon>Agrobacterium</taxon>
    </lineage>
</organism>
<evidence type="ECO:0000313" key="2">
    <source>
        <dbReference type="EMBL" id="HEB44915.1"/>
    </source>
</evidence>
<dbReference type="GO" id="GO:0003824">
    <property type="term" value="F:catalytic activity"/>
    <property type="evidence" value="ECO:0007669"/>
    <property type="project" value="InterPro"/>
</dbReference>
<dbReference type="InterPro" id="IPR036928">
    <property type="entry name" value="AS_sf"/>
</dbReference>
<feature type="domain" description="Amidase" evidence="1">
    <location>
        <begin position="2"/>
        <end position="354"/>
    </location>
</feature>
<dbReference type="PANTHER" id="PTHR11895:SF176">
    <property type="entry name" value="AMIDASE AMID-RELATED"/>
    <property type="match status" value="1"/>
</dbReference>
<sequence>MVTSGSHFTGDRGATSDAAVVSALRVAGAIPFAMTATTEFATGSPHNPRFGTVTNPHNPERWTGGSSTGSGSALAARLMPFALGTDTGGSIRVPSCWCGTTGLKPSRELVSRKGVAPLSWTLDHVGPMARSAEDLLRLLPFMVEVGGAEISLQAQEVLKNRSVEGLKIGIPTNWFTELVEERVITNWQAALRQLEALGCRIVRLPSLDVERFHTAGWIILQSELASLHAERLDRSELFDPGLLHRLRNGLGFSAREYGEALRHRAEALDHFLAAMQDIDLMVTPGLGGEAGHLDTLTVDVNGESHAFQSIISRNTMIFDVTGLPALMLPTGSGRSGLPTGMQIVGRPGDDVLCLRLGRAFQAATDFHDMLPPGEGL</sequence>
<evidence type="ECO:0000259" key="1">
    <source>
        <dbReference type="Pfam" id="PF01425"/>
    </source>
</evidence>
<gene>
    <name evidence="2" type="ORF">ENP70_14760</name>
</gene>
<dbReference type="Pfam" id="PF01425">
    <property type="entry name" value="Amidase"/>
    <property type="match status" value="1"/>
</dbReference>
<dbReference type="InterPro" id="IPR000120">
    <property type="entry name" value="Amidase"/>
</dbReference>